<keyword evidence="4 7" id="KW-0863">Zinc-finger</keyword>
<keyword evidence="3" id="KW-0677">Repeat</keyword>
<dbReference type="GO" id="GO:0006357">
    <property type="term" value="P:regulation of transcription by RNA polymerase II"/>
    <property type="evidence" value="ECO:0007669"/>
    <property type="project" value="TreeGrafter"/>
</dbReference>
<dbReference type="EMBL" id="JAATIS010007298">
    <property type="protein sequence ID" value="KAG2458490.1"/>
    <property type="molecule type" value="Genomic_DNA"/>
</dbReference>
<dbReference type="Proteomes" id="UP000886611">
    <property type="component" value="Unassembled WGS sequence"/>
</dbReference>
<dbReference type="GO" id="GO:0003700">
    <property type="term" value="F:DNA-binding transcription factor activity"/>
    <property type="evidence" value="ECO:0007669"/>
    <property type="project" value="TreeGrafter"/>
</dbReference>
<dbReference type="PANTHER" id="PTHR24390:SF248">
    <property type="entry name" value="ZINC FINGER PROTEIN 569-LIKE"/>
    <property type="match status" value="1"/>
</dbReference>
<dbReference type="PROSITE" id="PS00028">
    <property type="entry name" value="ZINC_FINGER_C2H2_1"/>
    <property type="match status" value="4"/>
</dbReference>
<evidence type="ECO:0000256" key="6">
    <source>
        <dbReference type="ARBA" id="ARBA00023242"/>
    </source>
</evidence>
<evidence type="ECO:0000256" key="1">
    <source>
        <dbReference type="ARBA" id="ARBA00004123"/>
    </source>
</evidence>
<protein>
    <submittedName>
        <fullName evidence="10">ZFP26 protein</fullName>
    </submittedName>
</protein>
<feature type="domain" description="C2H2-type" evidence="9">
    <location>
        <begin position="324"/>
        <end position="351"/>
    </location>
</feature>
<dbReference type="SUPFAM" id="SSF57667">
    <property type="entry name" value="beta-beta-alpha zinc fingers"/>
    <property type="match status" value="3"/>
</dbReference>
<evidence type="ECO:0000259" key="9">
    <source>
        <dbReference type="PROSITE" id="PS50157"/>
    </source>
</evidence>
<feature type="domain" description="C2H2-type" evidence="9">
    <location>
        <begin position="443"/>
        <end position="470"/>
    </location>
</feature>
<dbReference type="InterPro" id="IPR036236">
    <property type="entry name" value="Znf_C2H2_sf"/>
</dbReference>
<evidence type="ECO:0000256" key="7">
    <source>
        <dbReference type="PROSITE-ProRule" id="PRU00042"/>
    </source>
</evidence>
<dbReference type="FunFam" id="3.30.160.60:FF:000448">
    <property type="entry name" value="RE1-silencing transcription factor A"/>
    <property type="match status" value="1"/>
</dbReference>
<dbReference type="GO" id="GO:0008270">
    <property type="term" value="F:zinc ion binding"/>
    <property type="evidence" value="ECO:0007669"/>
    <property type="project" value="UniProtKB-KW"/>
</dbReference>
<sequence>MNQLKYMYQDIQPVALHIPEERTTSRLYSTNVEGIEGQVSNLIEMFLVEVYRCKVCQFTSSLKNKIKSHITNQHEHSVTCHPLVCSAKEAAPLEEDTPYPVQDDINTQNKENEDTMEENLDRISFLLPMYRMFHNISPQSCDMGFGTNNDGLHVAQTCEVSTLFEEESNQFHLEDTGSVESGTLSCPMSSTCEDQDDEMAQSAHLMSLGLCRISSIKTQHLIGEGNKSVRQTKESPENHLSEKQIKDGQFISQVTCDGSKEGKDTNFPCSLCNLHFPCKTLLELHVKCHEGEQNFKCLHCSFFSTDWAALEKHLKEHSKQRRFFGCSLCDRSFRTCRIRDKHERKHRRKTSDTQCTTCLIMCSSALERDQHMACHFEDTFKCLHCIFTDKSWSKVYKHLCTTHGQIGKTHACPECDKRFCRKKFSSKLALQRHMGIHSGVKPYECQDCDYKTRLKASLIQHKRIHTGEKPFKCSQCLYASIDASSLRRHSRTHSNEKPYQCQQCTYSCIQKKSLDLHVRRHHTGEVFACNLCRYSSPDKQLLHRHLKKRHENVVQ</sequence>
<feature type="domain" description="C2H2-type" evidence="9">
    <location>
        <begin position="413"/>
        <end position="442"/>
    </location>
</feature>
<keyword evidence="11" id="KW-1185">Reference proteome</keyword>
<dbReference type="SMART" id="SM00355">
    <property type="entry name" value="ZnF_C2H2"/>
    <property type="match status" value="11"/>
</dbReference>
<evidence type="ECO:0000256" key="5">
    <source>
        <dbReference type="ARBA" id="ARBA00022833"/>
    </source>
</evidence>
<feature type="non-terminal residue" evidence="10">
    <location>
        <position position="1"/>
    </location>
</feature>
<evidence type="ECO:0000256" key="4">
    <source>
        <dbReference type="ARBA" id="ARBA00022771"/>
    </source>
</evidence>
<evidence type="ECO:0000256" key="3">
    <source>
        <dbReference type="ARBA" id="ARBA00022737"/>
    </source>
</evidence>
<feature type="region of interest" description="Disordered" evidence="8">
    <location>
        <begin position="97"/>
        <end position="116"/>
    </location>
</feature>
<dbReference type="PANTHER" id="PTHR24390">
    <property type="entry name" value="ZINC FINGER PROTEIN"/>
    <property type="match status" value="1"/>
</dbReference>
<evidence type="ECO:0000313" key="10">
    <source>
        <dbReference type="EMBL" id="KAG2458490.1"/>
    </source>
</evidence>
<proteinExistence type="predicted"/>
<dbReference type="GO" id="GO:0005634">
    <property type="term" value="C:nucleus"/>
    <property type="evidence" value="ECO:0007669"/>
    <property type="project" value="UniProtKB-SubCell"/>
</dbReference>
<evidence type="ECO:0000256" key="8">
    <source>
        <dbReference type="SAM" id="MobiDB-lite"/>
    </source>
</evidence>
<reference evidence="10 11" key="1">
    <citation type="journal article" date="2021" name="Cell">
        <title>Tracing the genetic footprints of vertebrate landing in non-teleost ray-finned fishes.</title>
        <authorList>
            <person name="Bi X."/>
            <person name="Wang K."/>
            <person name="Yang L."/>
            <person name="Pan H."/>
            <person name="Jiang H."/>
            <person name="Wei Q."/>
            <person name="Fang M."/>
            <person name="Yu H."/>
            <person name="Zhu C."/>
            <person name="Cai Y."/>
            <person name="He Y."/>
            <person name="Gan X."/>
            <person name="Zeng H."/>
            <person name="Yu D."/>
            <person name="Zhu Y."/>
            <person name="Jiang H."/>
            <person name="Qiu Q."/>
            <person name="Yang H."/>
            <person name="Zhang Y.E."/>
            <person name="Wang W."/>
            <person name="Zhu M."/>
            <person name="He S."/>
            <person name="Zhang G."/>
        </authorList>
    </citation>
    <scope>NUCLEOTIDE SEQUENCE [LARGE SCALE GENOMIC DNA]</scope>
    <source>
        <strain evidence="10">Bchr_013</strain>
    </source>
</reference>
<dbReference type="FunFam" id="3.30.160.60:FF:000702">
    <property type="entry name" value="Transcription factor E4F1 isoform 1"/>
    <property type="match status" value="1"/>
</dbReference>
<keyword evidence="6" id="KW-0539">Nucleus</keyword>
<comment type="subcellular location">
    <subcellularLocation>
        <location evidence="1">Nucleus</location>
    </subcellularLocation>
</comment>
<organism evidence="10 11">
    <name type="scientific">Polypterus senegalus</name>
    <name type="common">Senegal bichir</name>
    <dbReference type="NCBI Taxonomy" id="55291"/>
    <lineage>
        <taxon>Eukaryota</taxon>
        <taxon>Metazoa</taxon>
        <taxon>Chordata</taxon>
        <taxon>Craniata</taxon>
        <taxon>Vertebrata</taxon>
        <taxon>Euteleostomi</taxon>
        <taxon>Actinopterygii</taxon>
        <taxon>Polypteriformes</taxon>
        <taxon>Polypteridae</taxon>
        <taxon>Polypterus</taxon>
    </lineage>
</organism>
<feature type="domain" description="C2H2-type" evidence="9">
    <location>
        <begin position="267"/>
        <end position="294"/>
    </location>
</feature>
<evidence type="ECO:0000313" key="11">
    <source>
        <dbReference type="Proteomes" id="UP000886611"/>
    </source>
</evidence>
<comment type="caution">
    <text evidence="10">The sequence shown here is derived from an EMBL/GenBank/DDBJ whole genome shotgun (WGS) entry which is preliminary data.</text>
</comment>
<name>A0A8X7WZ49_POLSE</name>
<dbReference type="FunFam" id="3.30.160.60:FF:000630">
    <property type="entry name" value="Zinc finger protein 180"/>
    <property type="match status" value="1"/>
</dbReference>
<evidence type="ECO:0000256" key="2">
    <source>
        <dbReference type="ARBA" id="ARBA00022723"/>
    </source>
</evidence>
<feature type="domain" description="C2H2-type" evidence="9">
    <location>
        <begin position="471"/>
        <end position="498"/>
    </location>
</feature>
<accession>A0A8X7WZ49</accession>
<feature type="non-terminal residue" evidence="10">
    <location>
        <position position="555"/>
    </location>
</feature>
<dbReference type="InterPro" id="IPR013087">
    <property type="entry name" value="Znf_C2H2_type"/>
</dbReference>
<keyword evidence="5" id="KW-0862">Zinc</keyword>
<feature type="domain" description="C2H2-type" evidence="9">
    <location>
        <begin position="499"/>
        <end position="527"/>
    </location>
</feature>
<dbReference type="Gene3D" id="3.30.160.60">
    <property type="entry name" value="Classic Zinc Finger"/>
    <property type="match status" value="5"/>
</dbReference>
<feature type="domain" description="C2H2-type" evidence="9">
    <location>
        <begin position="295"/>
        <end position="322"/>
    </location>
</feature>
<gene>
    <name evidence="10" type="primary">Zfp26</name>
    <name evidence="10" type="ORF">GTO96_0018129</name>
</gene>
<dbReference type="PROSITE" id="PS50157">
    <property type="entry name" value="ZINC_FINGER_C2H2_2"/>
    <property type="match status" value="7"/>
</dbReference>
<dbReference type="AlphaFoldDB" id="A0A8X7WZ49"/>
<dbReference type="GO" id="GO:0000978">
    <property type="term" value="F:RNA polymerase II cis-regulatory region sequence-specific DNA binding"/>
    <property type="evidence" value="ECO:0007669"/>
    <property type="project" value="TreeGrafter"/>
</dbReference>
<keyword evidence="2" id="KW-0479">Metal-binding</keyword>